<sequence length="244" mass="27971">MTLNEQQLRVDLAAAFRWSARLNYHEGIANHFSVSVSDDGKKFLLNPQARHFSLIRASELLLLDADNPDALSGKNVPEATAWFLHAPIHQHLPHARCIIHVHTPYATTLCCLQNKEILMLNNKACRFYKCIAYDSEYNGMPLDKEEGMRAVRQLEKDKSILFMGNHGILVIGQTVAEAFDELYYLEKVAQIQLLALSSRQKLDIIPDEIAAKTRKQWIQYRDFSLAHLDELKKILDAQEPDYKL</sequence>
<feature type="domain" description="Class II aldolase/adducin N-terminal" evidence="2">
    <location>
        <begin position="10"/>
        <end position="193"/>
    </location>
</feature>
<dbReference type="EMBL" id="JACJTA010000053">
    <property type="protein sequence ID" value="MBD2607031.1"/>
    <property type="molecule type" value="Genomic_DNA"/>
</dbReference>
<dbReference type="PANTHER" id="PTHR10672:SF3">
    <property type="entry name" value="PROTEIN HU-LI TAI SHAO"/>
    <property type="match status" value="1"/>
</dbReference>
<dbReference type="SUPFAM" id="SSF53639">
    <property type="entry name" value="AraD/HMP-PK domain-like"/>
    <property type="match status" value="1"/>
</dbReference>
<proteinExistence type="inferred from homology"/>
<dbReference type="RefSeq" id="WP_029631716.1">
    <property type="nucleotide sequence ID" value="NZ_JACJTA010000053.1"/>
</dbReference>
<dbReference type="Pfam" id="PF00596">
    <property type="entry name" value="Aldolase_II"/>
    <property type="match status" value="1"/>
</dbReference>
<dbReference type="SMART" id="SM01007">
    <property type="entry name" value="Aldolase_II"/>
    <property type="match status" value="1"/>
</dbReference>
<protein>
    <submittedName>
        <fullName evidence="3">Class II aldolase/adducin family protein</fullName>
    </submittedName>
</protein>
<dbReference type="InterPro" id="IPR036409">
    <property type="entry name" value="Aldolase_II/adducin_N_sf"/>
</dbReference>
<dbReference type="Gene3D" id="3.40.225.10">
    <property type="entry name" value="Class II aldolase/adducin N-terminal domain"/>
    <property type="match status" value="1"/>
</dbReference>
<dbReference type="InterPro" id="IPR051017">
    <property type="entry name" value="Aldolase-II_Adducin_sf"/>
</dbReference>
<comment type="similarity">
    <text evidence="1">Belongs to the aldolase class II family.</text>
</comment>
<evidence type="ECO:0000313" key="3">
    <source>
        <dbReference type="EMBL" id="MBD2607031.1"/>
    </source>
</evidence>
<accession>A0ABR8GU83</accession>
<dbReference type="InterPro" id="IPR001303">
    <property type="entry name" value="Aldolase_II/adducin_N"/>
</dbReference>
<reference evidence="3 4" key="1">
    <citation type="journal article" date="2020" name="ISME J.">
        <title>Comparative genomics reveals insights into cyanobacterial evolution and habitat adaptation.</title>
        <authorList>
            <person name="Chen M.Y."/>
            <person name="Teng W.K."/>
            <person name="Zhao L."/>
            <person name="Hu C.X."/>
            <person name="Zhou Y.K."/>
            <person name="Han B.P."/>
            <person name="Song L.R."/>
            <person name="Shu W.S."/>
        </authorList>
    </citation>
    <scope>NUCLEOTIDE SEQUENCE [LARGE SCALE GENOMIC DNA]</scope>
    <source>
        <strain evidence="3 4">FACHB-248</strain>
    </source>
</reference>
<keyword evidence="4" id="KW-1185">Reference proteome</keyword>
<dbReference type="Proteomes" id="UP000660380">
    <property type="component" value="Unassembled WGS sequence"/>
</dbReference>
<dbReference type="NCBIfam" id="NF005689">
    <property type="entry name" value="PRK07490.1"/>
    <property type="match status" value="1"/>
</dbReference>
<evidence type="ECO:0000313" key="4">
    <source>
        <dbReference type="Proteomes" id="UP000660380"/>
    </source>
</evidence>
<comment type="caution">
    <text evidence="3">The sequence shown here is derived from an EMBL/GenBank/DDBJ whole genome shotgun (WGS) entry which is preliminary data.</text>
</comment>
<organism evidence="3 4">
    <name type="scientific">Scytonema hofmannii FACHB-248</name>
    <dbReference type="NCBI Taxonomy" id="1842502"/>
    <lineage>
        <taxon>Bacteria</taxon>
        <taxon>Bacillati</taxon>
        <taxon>Cyanobacteriota</taxon>
        <taxon>Cyanophyceae</taxon>
        <taxon>Nostocales</taxon>
        <taxon>Scytonemataceae</taxon>
        <taxon>Scytonema</taxon>
    </lineage>
</organism>
<evidence type="ECO:0000256" key="1">
    <source>
        <dbReference type="ARBA" id="ARBA00037961"/>
    </source>
</evidence>
<gene>
    <name evidence="3" type="ORF">H6G81_21495</name>
</gene>
<evidence type="ECO:0000259" key="2">
    <source>
        <dbReference type="SMART" id="SM01007"/>
    </source>
</evidence>
<name>A0ABR8GU83_9CYAN</name>
<dbReference type="PANTHER" id="PTHR10672">
    <property type="entry name" value="ADDUCIN"/>
    <property type="match status" value="1"/>
</dbReference>